<proteinExistence type="predicted"/>
<dbReference type="AlphaFoldDB" id="A0A4P6JK98"/>
<evidence type="ECO:0000256" key="1">
    <source>
        <dbReference type="SAM" id="MobiDB-lite"/>
    </source>
</evidence>
<evidence type="ECO:0000256" key="2">
    <source>
        <dbReference type="SAM" id="Phobius"/>
    </source>
</evidence>
<accession>A0A4P6JK98</accession>
<feature type="region of interest" description="Disordered" evidence="1">
    <location>
        <begin position="62"/>
        <end position="101"/>
    </location>
</feature>
<dbReference type="RefSeq" id="WP_129885655.1">
    <property type="nucleotide sequence ID" value="NZ_CP035758.1"/>
</dbReference>
<feature type="transmembrane region" description="Helical" evidence="2">
    <location>
        <begin position="14"/>
        <end position="33"/>
    </location>
</feature>
<keyword evidence="2" id="KW-0472">Membrane</keyword>
<keyword evidence="2" id="KW-1133">Transmembrane helix</keyword>
<organism evidence="3 4">
    <name type="scientific">Ktedonosporobacter rubrisoli</name>
    <dbReference type="NCBI Taxonomy" id="2509675"/>
    <lineage>
        <taxon>Bacteria</taxon>
        <taxon>Bacillati</taxon>
        <taxon>Chloroflexota</taxon>
        <taxon>Ktedonobacteria</taxon>
        <taxon>Ktedonobacterales</taxon>
        <taxon>Ktedonosporobacteraceae</taxon>
        <taxon>Ktedonosporobacter</taxon>
    </lineage>
</organism>
<dbReference type="EMBL" id="CP035758">
    <property type="protein sequence ID" value="QBD75056.1"/>
    <property type="molecule type" value="Genomic_DNA"/>
</dbReference>
<sequence>MEIFDFIFNHFWEIFLFLFFFGGPIGWAITSVAKNIAKHRERMQELKNEELRLQLQLMQTQRGEGFSEPLPRPQGQPAPREATWQEREEAAYQEGYQQQSS</sequence>
<keyword evidence="2" id="KW-0812">Transmembrane</keyword>
<name>A0A4P6JK98_KTERU</name>
<gene>
    <name evidence="3" type="ORF">EPA93_03215</name>
</gene>
<evidence type="ECO:0000313" key="4">
    <source>
        <dbReference type="Proteomes" id="UP000290365"/>
    </source>
</evidence>
<dbReference type="Proteomes" id="UP000290365">
    <property type="component" value="Chromosome"/>
</dbReference>
<evidence type="ECO:0000313" key="3">
    <source>
        <dbReference type="EMBL" id="QBD75056.1"/>
    </source>
</evidence>
<reference evidence="3 4" key="1">
    <citation type="submission" date="2019-01" db="EMBL/GenBank/DDBJ databases">
        <title>Ktedonosporobacter rubrisoli SCAWS-G2.</title>
        <authorList>
            <person name="Huang Y."/>
            <person name="Yan B."/>
        </authorList>
    </citation>
    <scope>NUCLEOTIDE SEQUENCE [LARGE SCALE GENOMIC DNA]</scope>
    <source>
        <strain evidence="3 4">SCAWS-G2</strain>
    </source>
</reference>
<keyword evidence="4" id="KW-1185">Reference proteome</keyword>
<dbReference type="KEGG" id="kbs:EPA93_03215"/>
<feature type="compositionally biased region" description="Low complexity" evidence="1">
    <location>
        <begin position="92"/>
        <end position="101"/>
    </location>
</feature>
<protein>
    <submittedName>
        <fullName evidence="3">Uncharacterized protein</fullName>
    </submittedName>
</protein>